<reference evidence="1" key="2">
    <citation type="journal article" date="2015" name="Fish Shellfish Immunol.">
        <title>Early steps in the European eel (Anguilla anguilla)-Vibrio vulnificus interaction in the gills: Role of the RtxA13 toxin.</title>
        <authorList>
            <person name="Callol A."/>
            <person name="Pajuelo D."/>
            <person name="Ebbesson L."/>
            <person name="Teles M."/>
            <person name="MacKenzie S."/>
            <person name="Amaro C."/>
        </authorList>
    </citation>
    <scope>NUCLEOTIDE SEQUENCE</scope>
</reference>
<reference evidence="1" key="1">
    <citation type="submission" date="2014-11" db="EMBL/GenBank/DDBJ databases">
        <authorList>
            <person name="Amaro Gonzalez C."/>
        </authorList>
    </citation>
    <scope>NUCLEOTIDE SEQUENCE</scope>
</reference>
<organism evidence="1">
    <name type="scientific">Anguilla anguilla</name>
    <name type="common">European freshwater eel</name>
    <name type="synonym">Muraena anguilla</name>
    <dbReference type="NCBI Taxonomy" id="7936"/>
    <lineage>
        <taxon>Eukaryota</taxon>
        <taxon>Metazoa</taxon>
        <taxon>Chordata</taxon>
        <taxon>Craniata</taxon>
        <taxon>Vertebrata</taxon>
        <taxon>Euteleostomi</taxon>
        <taxon>Actinopterygii</taxon>
        <taxon>Neopterygii</taxon>
        <taxon>Teleostei</taxon>
        <taxon>Anguilliformes</taxon>
        <taxon>Anguillidae</taxon>
        <taxon>Anguilla</taxon>
    </lineage>
</organism>
<name>A0A0E9UYT0_ANGAN</name>
<proteinExistence type="predicted"/>
<accession>A0A0E9UYT0</accession>
<dbReference type="EMBL" id="GBXM01037543">
    <property type="protein sequence ID" value="JAH71034.1"/>
    <property type="molecule type" value="Transcribed_RNA"/>
</dbReference>
<protein>
    <submittedName>
        <fullName evidence="1">Uncharacterized protein</fullName>
    </submittedName>
</protein>
<evidence type="ECO:0000313" key="1">
    <source>
        <dbReference type="EMBL" id="JAH71034.1"/>
    </source>
</evidence>
<sequence length="44" mass="5038">MRLILFEGYCLLPQQLPGGQIYLHVLWSHSHPAVHRLCLAAPEE</sequence>
<dbReference type="AlphaFoldDB" id="A0A0E9UYT0"/>